<dbReference type="KEGG" id="stai:STAIW_v1c05100"/>
<accession>S5MBJ3</accession>
<evidence type="ECO:0000313" key="3">
    <source>
        <dbReference type="Proteomes" id="UP000014984"/>
    </source>
</evidence>
<name>S5MBJ3_9MOLU</name>
<dbReference type="OrthoDB" id="389639at2"/>
<evidence type="ECO:0000256" key="1">
    <source>
        <dbReference type="SAM" id="MobiDB-lite"/>
    </source>
</evidence>
<evidence type="ECO:0000313" key="2">
    <source>
        <dbReference type="EMBL" id="AGR41143.1"/>
    </source>
</evidence>
<proteinExistence type="predicted"/>
<keyword evidence="3" id="KW-1185">Reference proteome</keyword>
<dbReference type="Proteomes" id="UP000014984">
    <property type="component" value="Chromosome"/>
</dbReference>
<sequence>MKKLLTAISSINIFSLSFYVISCGVDPTEVNYDNANHRYILENSFFNGIEENKKYFKLLPNLETIKEESQSSQLIFSDDNYLKFDCKLYNCSPDDFNGVNVSTDEYNSPTDLTDFNQILKIQTAYDELAYWFQIMPFSSEEKYIIYDFSTLSLNVDYSKNLYFFDKTEENFIKLFSQQILNISKQAEIITKEFNFIMEENTLNVDLFNKYLLKSTAKFDSDSKVLIFQPKPKNQINELSEQEEIEQVEYYSPSEIESEIKRILSFYQPNLAFKTEEQKNSDESNEEIQFYVSKKSSNLDFFNISDSEIVENIWIEEAIIPDPETPDPETPDPETPDPEVNTIRLKIPKAKEFLFINYEQKFILNKKSDGGSK</sequence>
<reference evidence="2 3" key="1">
    <citation type="journal article" date="2013" name="Genome Biol. Evol.">
        <title>Comparison of metabolic capacities and inference of gene content evolution in mosquito-associated Spiroplasma diminutum and S. taiwanense.</title>
        <authorList>
            <person name="Lo W.S."/>
            <person name="Ku C."/>
            <person name="Chen L.L."/>
            <person name="Chang T.H."/>
            <person name="Kuo C.H."/>
        </authorList>
    </citation>
    <scope>NUCLEOTIDE SEQUENCE [LARGE SCALE GENOMIC DNA]</scope>
    <source>
        <strain evidence="2">CT-1</strain>
    </source>
</reference>
<dbReference type="HOGENOM" id="CLU_743751_0_0_14"/>
<organism evidence="2 3">
    <name type="scientific">Spiroplasma taiwanense CT-1</name>
    <dbReference type="NCBI Taxonomy" id="1276220"/>
    <lineage>
        <taxon>Bacteria</taxon>
        <taxon>Bacillati</taxon>
        <taxon>Mycoplasmatota</taxon>
        <taxon>Mollicutes</taxon>
        <taxon>Entomoplasmatales</taxon>
        <taxon>Spiroplasmataceae</taxon>
        <taxon>Spiroplasma</taxon>
    </lineage>
</organism>
<protein>
    <submittedName>
        <fullName evidence="2">Uncharacterized protein</fullName>
    </submittedName>
</protein>
<dbReference type="RefSeq" id="WP_020834282.1">
    <property type="nucleotide sequence ID" value="NC_021846.1"/>
</dbReference>
<dbReference type="EMBL" id="CP005074">
    <property type="protein sequence ID" value="AGR41143.1"/>
    <property type="molecule type" value="Genomic_DNA"/>
</dbReference>
<feature type="region of interest" description="Disordered" evidence="1">
    <location>
        <begin position="319"/>
        <end position="339"/>
    </location>
</feature>
<dbReference type="PATRIC" id="fig|1276220.3.peg.517"/>
<gene>
    <name evidence="2" type="ORF">STAIW_v1c05100</name>
</gene>
<dbReference type="STRING" id="1276220.STAIW_v1c05100"/>
<feature type="compositionally biased region" description="Acidic residues" evidence="1">
    <location>
        <begin position="323"/>
        <end position="336"/>
    </location>
</feature>
<dbReference type="AlphaFoldDB" id="S5MBJ3"/>